<evidence type="ECO:0000313" key="1">
    <source>
        <dbReference type="EMBL" id="RMJ19480.1"/>
    </source>
</evidence>
<proteinExistence type="predicted"/>
<name>A0A3M2SPJ4_9HYPO</name>
<dbReference type="STRING" id="2010991.A0A3M2SPJ4"/>
<gene>
    <name evidence="1" type="ORF">CDV36_000834</name>
</gene>
<comment type="caution">
    <text evidence="1">The sequence shown here is derived from an EMBL/GenBank/DDBJ whole genome shotgun (WGS) entry which is preliminary data.</text>
</comment>
<protein>
    <submittedName>
        <fullName evidence="1">Uncharacterized protein</fullName>
    </submittedName>
</protein>
<dbReference type="AlphaFoldDB" id="A0A3M2SPJ4"/>
<dbReference type="EMBL" id="NKUJ01000008">
    <property type="protein sequence ID" value="RMJ19480.1"/>
    <property type="molecule type" value="Genomic_DNA"/>
</dbReference>
<evidence type="ECO:0000313" key="2">
    <source>
        <dbReference type="Proteomes" id="UP000277212"/>
    </source>
</evidence>
<organism evidence="1 2">
    <name type="scientific">Fusarium kuroshium</name>
    <dbReference type="NCBI Taxonomy" id="2010991"/>
    <lineage>
        <taxon>Eukaryota</taxon>
        <taxon>Fungi</taxon>
        <taxon>Dikarya</taxon>
        <taxon>Ascomycota</taxon>
        <taxon>Pezizomycotina</taxon>
        <taxon>Sordariomycetes</taxon>
        <taxon>Hypocreomycetidae</taxon>
        <taxon>Hypocreales</taxon>
        <taxon>Nectriaceae</taxon>
        <taxon>Fusarium</taxon>
        <taxon>Fusarium solani species complex</taxon>
    </lineage>
</organism>
<sequence length="180" mass="20129">MTSLWLTSFTRKAPRPLDHTDLIRLKAFKKPSKGGILYDLLAQLSLEGRASTITKNTFPILHTEKDDGWFIRIPFISRDMLSIGEVLDQGDELEYWDSSYGSALELAFIVMFSDRVGLILLDGTMHVNDYLISTWISSTRGSKKALQNLFAEAALKGDWATILEPSDVRPLAWPAAAAQP</sequence>
<dbReference type="Proteomes" id="UP000277212">
    <property type="component" value="Unassembled WGS sequence"/>
</dbReference>
<keyword evidence="2" id="KW-1185">Reference proteome</keyword>
<reference evidence="1 2" key="1">
    <citation type="submission" date="2017-06" db="EMBL/GenBank/DDBJ databases">
        <title>Comparative genomic analysis of Ambrosia Fusariam Clade fungi.</title>
        <authorList>
            <person name="Stajich J.E."/>
            <person name="Carrillo J."/>
            <person name="Kijimoto T."/>
            <person name="Eskalen A."/>
            <person name="O'Donnell K."/>
            <person name="Kasson M."/>
        </authorList>
    </citation>
    <scope>NUCLEOTIDE SEQUENCE [LARGE SCALE GENOMIC DNA]</scope>
    <source>
        <strain evidence="1">UCR3666</strain>
    </source>
</reference>
<accession>A0A3M2SPJ4</accession>